<protein>
    <submittedName>
        <fullName evidence="4">MerR family DNA-binding transcriptional regulator</fullName>
    </submittedName>
    <submittedName>
        <fullName evidence="5">MerR family transcriptional regulator</fullName>
    </submittedName>
</protein>
<dbReference type="InterPro" id="IPR009061">
    <property type="entry name" value="DNA-bd_dom_put_sf"/>
</dbReference>
<evidence type="ECO:0000313" key="4">
    <source>
        <dbReference type="EMBL" id="HAE50968.1"/>
    </source>
</evidence>
<dbReference type="GeneID" id="97240853"/>
<gene>
    <name evidence="5" type="ORF">AUP44_14995</name>
    <name evidence="4" type="ORF">DCK97_26490</name>
</gene>
<name>A0A161QZ30_9PROT</name>
<dbReference type="Gene3D" id="1.10.1660.10">
    <property type="match status" value="1"/>
</dbReference>
<dbReference type="OMA" id="FKEMCAE"/>
<evidence type="ECO:0000313" key="7">
    <source>
        <dbReference type="Proteomes" id="UP000257706"/>
    </source>
</evidence>
<organism evidence="5 6">
    <name type="scientific">Tistrella mobilis</name>
    <dbReference type="NCBI Taxonomy" id="171437"/>
    <lineage>
        <taxon>Bacteria</taxon>
        <taxon>Pseudomonadati</taxon>
        <taxon>Pseudomonadota</taxon>
        <taxon>Alphaproteobacteria</taxon>
        <taxon>Geminicoccales</taxon>
        <taxon>Geminicoccaceae</taxon>
        <taxon>Tistrella</taxon>
    </lineage>
</organism>
<dbReference type="OrthoDB" id="9803659at2"/>
<dbReference type="RefSeq" id="WP_014748384.1">
    <property type="nucleotide sequence ID" value="NZ_CP121013.1"/>
</dbReference>
<dbReference type="PANTHER" id="PTHR30204">
    <property type="entry name" value="REDOX-CYCLING DRUG-SENSING TRANSCRIPTIONAL ACTIVATOR SOXR"/>
    <property type="match status" value="1"/>
</dbReference>
<feature type="domain" description="HTH merR-type" evidence="3">
    <location>
        <begin position="4"/>
        <end position="71"/>
    </location>
</feature>
<dbReference type="PROSITE" id="PS50937">
    <property type="entry name" value="HTH_MERR_2"/>
    <property type="match status" value="1"/>
</dbReference>
<evidence type="ECO:0000313" key="6">
    <source>
        <dbReference type="Proteomes" id="UP000075787"/>
    </source>
</evidence>
<dbReference type="Proteomes" id="UP000257706">
    <property type="component" value="Unassembled WGS sequence"/>
</dbReference>
<sequence length="130" mass="14972">MPDTFTITQLAEEFSITPRAIRFYEDQHLIKPAREGMNRVYSYRDRARLKLILRGKRLGFSLAEIKEFLDLYEADRTQVEQLRQLRSAVTERMEQLQGQLSDLMVTLDELRDIEAQVLAALAVKGVDAAG</sequence>
<dbReference type="EMBL" id="DMAI01000432">
    <property type="protein sequence ID" value="HAE50968.1"/>
    <property type="molecule type" value="Genomic_DNA"/>
</dbReference>
<keyword evidence="2" id="KW-0175">Coiled coil</keyword>
<evidence type="ECO:0000256" key="1">
    <source>
        <dbReference type="ARBA" id="ARBA00023125"/>
    </source>
</evidence>
<evidence type="ECO:0000259" key="3">
    <source>
        <dbReference type="PROSITE" id="PS50937"/>
    </source>
</evidence>
<dbReference type="GO" id="GO:0003677">
    <property type="term" value="F:DNA binding"/>
    <property type="evidence" value="ECO:0007669"/>
    <property type="project" value="UniProtKB-KW"/>
</dbReference>
<reference evidence="5 6" key="1">
    <citation type="submission" date="2015-12" db="EMBL/GenBank/DDBJ databases">
        <title>Genome sequence of Tistrella mobilis MCCC 1A02139.</title>
        <authorList>
            <person name="Lu L."/>
            <person name="Lai Q."/>
            <person name="Shao Z."/>
            <person name="Qian P."/>
        </authorList>
    </citation>
    <scope>NUCLEOTIDE SEQUENCE [LARGE SCALE GENOMIC DNA]</scope>
    <source>
        <strain evidence="5 6">MCCC 1A02139</strain>
    </source>
</reference>
<keyword evidence="1 4" id="KW-0238">DNA-binding</keyword>
<dbReference type="SUPFAM" id="SSF46955">
    <property type="entry name" value="Putative DNA-binding domain"/>
    <property type="match status" value="1"/>
</dbReference>
<dbReference type="CDD" id="cd04776">
    <property type="entry name" value="HTH_GnyR"/>
    <property type="match status" value="1"/>
</dbReference>
<proteinExistence type="predicted"/>
<dbReference type="AlphaFoldDB" id="A0A161QZ30"/>
<dbReference type="InterPro" id="IPR000551">
    <property type="entry name" value="MerR-type_HTH_dom"/>
</dbReference>
<dbReference type="GO" id="GO:0003700">
    <property type="term" value="F:DNA-binding transcription factor activity"/>
    <property type="evidence" value="ECO:0007669"/>
    <property type="project" value="InterPro"/>
</dbReference>
<evidence type="ECO:0000256" key="2">
    <source>
        <dbReference type="SAM" id="Coils"/>
    </source>
</evidence>
<evidence type="ECO:0000313" key="5">
    <source>
        <dbReference type="EMBL" id="KYO50000.1"/>
    </source>
</evidence>
<dbReference type="PANTHER" id="PTHR30204:SF58">
    <property type="entry name" value="HTH-TYPE TRANSCRIPTIONAL REGULATOR YFMP"/>
    <property type="match status" value="1"/>
</dbReference>
<dbReference type="InterPro" id="IPR047057">
    <property type="entry name" value="MerR_fam"/>
</dbReference>
<dbReference type="Proteomes" id="UP000075787">
    <property type="component" value="Unassembled WGS sequence"/>
</dbReference>
<dbReference type="SMART" id="SM00422">
    <property type="entry name" value="HTH_MERR"/>
    <property type="match status" value="1"/>
</dbReference>
<comment type="caution">
    <text evidence="5">The sequence shown here is derived from an EMBL/GenBank/DDBJ whole genome shotgun (WGS) entry which is preliminary data.</text>
</comment>
<reference evidence="4 7" key="2">
    <citation type="journal article" date="2018" name="Nat. Biotechnol.">
        <title>A standardized bacterial taxonomy based on genome phylogeny substantially revises the tree of life.</title>
        <authorList>
            <person name="Parks D.H."/>
            <person name="Chuvochina M."/>
            <person name="Waite D.W."/>
            <person name="Rinke C."/>
            <person name="Skarshewski A."/>
            <person name="Chaumeil P.A."/>
            <person name="Hugenholtz P."/>
        </authorList>
    </citation>
    <scope>NUCLEOTIDE SEQUENCE [LARGE SCALE GENOMIC DNA]</scope>
    <source>
        <strain evidence="4">UBA8739</strain>
    </source>
</reference>
<accession>A0A161QZ30</accession>
<feature type="coiled-coil region" evidence="2">
    <location>
        <begin position="79"/>
        <end position="113"/>
    </location>
</feature>
<dbReference type="EMBL" id="LPZR01000211">
    <property type="protein sequence ID" value="KYO50000.1"/>
    <property type="molecule type" value="Genomic_DNA"/>
</dbReference>
<dbReference type="Pfam" id="PF13411">
    <property type="entry name" value="MerR_1"/>
    <property type="match status" value="1"/>
</dbReference>